<dbReference type="AlphaFoldDB" id="A0A919PD93"/>
<feature type="compositionally biased region" description="Basic and acidic residues" evidence="1">
    <location>
        <begin position="16"/>
        <end position="28"/>
    </location>
</feature>
<dbReference type="InterPro" id="IPR023203">
    <property type="entry name" value="TTHA0068_sf"/>
</dbReference>
<evidence type="ECO:0008006" key="4">
    <source>
        <dbReference type="Google" id="ProtNLM"/>
    </source>
</evidence>
<gene>
    <name evidence="2" type="ORF">Dsi01nite_001080</name>
</gene>
<sequence length="158" mass="16862">MAWYYVGAVERDRDNAGRARNARPRDGLGRPLPRGATGIPTMPDDLEVTPSSALALAQSLLDEGRPFHAHEVLEAAWKSAPPSERELWRGLAQLAVGLTHLRRGNATGAAALLSRAADRIEAFGPAPHQIDGPGLVAWARTVVAGADPDPSVPRLRLT</sequence>
<keyword evidence="3" id="KW-1185">Reference proteome</keyword>
<reference evidence="2" key="1">
    <citation type="submission" date="2021-01" db="EMBL/GenBank/DDBJ databases">
        <title>Whole genome shotgun sequence of Dactylosporangium siamense NBRC 106093.</title>
        <authorList>
            <person name="Komaki H."/>
            <person name="Tamura T."/>
        </authorList>
    </citation>
    <scope>NUCLEOTIDE SEQUENCE</scope>
    <source>
        <strain evidence="2">NBRC 106093</strain>
    </source>
</reference>
<comment type="caution">
    <text evidence="2">The sequence shown here is derived from an EMBL/GenBank/DDBJ whole genome shotgun (WGS) entry which is preliminary data.</text>
</comment>
<dbReference type="EMBL" id="BONQ01000003">
    <property type="protein sequence ID" value="GIG42067.1"/>
    <property type="molecule type" value="Genomic_DNA"/>
</dbReference>
<dbReference type="Proteomes" id="UP000660611">
    <property type="component" value="Unassembled WGS sequence"/>
</dbReference>
<dbReference type="PANTHER" id="PTHR34796:SF1">
    <property type="entry name" value="EXPRESSED PROTEIN"/>
    <property type="match status" value="1"/>
</dbReference>
<name>A0A919PD93_9ACTN</name>
<accession>A0A919PD93</accession>
<dbReference type="SUPFAM" id="SSF140663">
    <property type="entry name" value="TTHA0068-like"/>
    <property type="match status" value="1"/>
</dbReference>
<evidence type="ECO:0000313" key="2">
    <source>
        <dbReference type="EMBL" id="GIG42067.1"/>
    </source>
</evidence>
<dbReference type="InterPro" id="IPR005500">
    <property type="entry name" value="DUF309"/>
</dbReference>
<protein>
    <recommendedName>
        <fullName evidence="4">DUF309 domain-containing protein</fullName>
    </recommendedName>
</protein>
<dbReference type="Gene3D" id="1.10.3450.10">
    <property type="entry name" value="TTHA0068-like"/>
    <property type="match status" value="1"/>
</dbReference>
<evidence type="ECO:0000313" key="3">
    <source>
        <dbReference type="Proteomes" id="UP000660611"/>
    </source>
</evidence>
<dbReference type="PANTHER" id="PTHR34796">
    <property type="entry name" value="EXPRESSED PROTEIN"/>
    <property type="match status" value="1"/>
</dbReference>
<dbReference type="Pfam" id="PF03745">
    <property type="entry name" value="DUF309"/>
    <property type="match status" value="1"/>
</dbReference>
<feature type="region of interest" description="Disordered" evidence="1">
    <location>
        <begin position="16"/>
        <end position="40"/>
    </location>
</feature>
<organism evidence="2 3">
    <name type="scientific">Dactylosporangium siamense</name>
    <dbReference type="NCBI Taxonomy" id="685454"/>
    <lineage>
        <taxon>Bacteria</taxon>
        <taxon>Bacillati</taxon>
        <taxon>Actinomycetota</taxon>
        <taxon>Actinomycetes</taxon>
        <taxon>Micromonosporales</taxon>
        <taxon>Micromonosporaceae</taxon>
        <taxon>Dactylosporangium</taxon>
    </lineage>
</organism>
<proteinExistence type="predicted"/>
<evidence type="ECO:0000256" key="1">
    <source>
        <dbReference type="SAM" id="MobiDB-lite"/>
    </source>
</evidence>